<feature type="domain" description="Alpha/beta hydrolase fold-3" evidence="5">
    <location>
        <begin position="201"/>
        <end position="439"/>
    </location>
</feature>
<dbReference type="InterPro" id="IPR050300">
    <property type="entry name" value="GDXG_lipolytic_enzyme"/>
</dbReference>
<keyword evidence="2 6" id="KW-0378">Hydrolase</keyword>
<dbReference type="Pfam" id="PF07859">
    <property type="entry name" value="Abhydrolase_3"/>
    <property type="match status" value="1"/>
</dbReference>
<reference evidence="6" key="1">
    <citation type="journal article" date="2021" name="Nat. Commun.">
        <title>Genetic determinants of endophytism in the Arabidopsis root mycobiome.</title>
        <authorList>
            <person name="Mesny F."/>
            <person name="Miyauchi S."/>
            <person name="Thiergart T."/>
            <person name="Pickel B."/>
            <person name="Atanasova L."/>
            <person name="Karlsson M."/>
            <person name="Huettel B."/>
            <person name="Barry K.W."/>
            <person name="Haridas S."/>
            <person name="Chen C."/>
            <person name="Bauer D."/>
            <person name="Andreopoulos W."/>
            <person name="Pangilinan J."/>
            <person name="LaButti K."/>
            <person name="Riley R."/>
            <person name="Lipzen A."/>
            <person name="Clum A."/>
            <person name="Drula E."/>
            <person name="Henrissat B."/>
            <person name="Kohler A."/>
            <person name="Grigoriev I.V."/>
            <person name="Martin F.M."/>
            <person name="Hacquard S."/>
        </authorList>
    </citation>
    <scope>NUCLEOTIDE SEQUENCE</scope>
    <source>
        <strain evidence="6">MPI-CAGE-AT-0147</strain>
    </source>
</reference>
<protein>
    <submittedName>
        <fullName evidence="6">Alpha/beta hydrolase fold-domain-containing protein</fullName>
    </submittedName>
</protein>
<comment type="caution">
    <text evidence="6">The sequence shown here is derived from an EMBL/GenBank/DDBJ whole genome shotgun (WGS) entry which is preliminary data.</text>
</comment>
<dbReference type="InterPro" id="IPR002168">
    <property type="entry name" value="Lipase_GDXG_HIS_AS"/>
</dbReference>
<feature type="compositionally biased region" description="Pro residues" evidence="4">
    <location>
        <begin position="19"/>
        <end position="29"/>
    </location>
</feature>
<dbReference type="PROSITE" id="PS01174">
    <property type="entry name" value="LIPASE_GDXG_SER"/>
    <property type="match status" value="1"/>
</dbReference>
<dbReference type="Gene3D" id="3.40.50.1820">
    <property type="entry name" value="alpha/beta hydrolase"/>
    <property type="match status" value="1"/>
</dbReference>
<dbReference type="PANTHER" id="PTHR48081">
    <property type="entry name" value="AB HYDROLASE SUPERFAMILY PROTEIN C4A8.06C"/>
    <property type="match status" value="1"/>
</dbReference>
<dbReference type="OrthoDB" id="5354320at2759"/>
<feature type="region of interest" description="Disordered" evidence="4">
    <location>
        <begin position="1"/>
        <end position="43"/>
    </location>
</feature>
<dbReference type="InterPro" id="IPR013094">
    <property type="entry name" value="AB_hydrolase_3"/>
</dbReference>
<evidence type="ECO:0000259" key="5">
    <source>
        <dbReference type="Pfam" id="PF07859"/>
    </source>
</evidence>
<dbReference type="InterPro" id="IPR033140">
    <property type="entry name" value="Lipase_GDXG_put_SER_AS"/>
</dbReference>
<gene>
    <name evidence="6" type="ORF">EDB81DRAFT_784937</name>
</gene>
<evidence type="ECO:0000313" key="6">
    <source>
        <dbReference type="EMBL" id="KAH7161504.1"/>
    </source>
</evidence>
<proteinExistence type="inferred from homology"/>
<dbReference type="AlphaFoldDB" id="A0A9P9FHC8"/>
<dbReference type="PROSITE" id="PS01173">
    <property type="entry name" value="LIPASE_GDXG_HIS"/>
    <property type="match status" value="1"/>
</dbReference>
<evidence type="ECO:0000256" key="4">
    <source>
        <dbReference type="SAM" id="MobiDB-lite"/>
    </source>
</evidence>
<name>A0A9P9FHC8_9HYPO</name>
<keyword evidence="7" id="KW-1185">Reference proteome</keyword>
<dbReference type="PANTHER" id="PTHR48081:SF25">
    <property type="entry name" value="PUTATIVE (AFU_ORTHOLOGUE AFUA_3G11560)-RELATED"/>
    <property type="match status" value="1"/>
</dbReference>
<feature type="compositionally biased region" description="Polar residues" evidence="4">
    <location>
        <begin position="1"/>
        <end position="10"/>
    </location>
</feature>
<evidence type="ECO:0000256" key="2">
    <source>
        <dbReference type="ARBA" id="ARBA00022801"/>
    </source>
</evidence>
<dbReference type="SUPFAM" id="SSF53474">
    <property type="entry name" value="alpha/beta-Hydrolases"/>
    <property type="match status" value="1"/>
</dbReference>
<dbReference type="EMBL" id="JAGMUV010000004">
    <property type="protein sequence ID" value="KAH7161504.1"/>
    <property type="molecule type" value="Genomic_DNA"/>
</dbReference>
<evidence type="ECO:0000256" key="1">
    <source>
        <dbReference type="ARBA" id="ARBA00010515"/>
    </source>
</evidence>
<dbReference type="Proteomes" id="UP000738349">
    <property type="component" value="Unassembled WGS sequence"/>
</dbReference>
<sequence length="518" mass="56534">MAPCDQQSDGSIRAATLAKPPPSPSPPSPSAASASPSDHSRRMKTATALKTAWASLPLLPLVVRVSLLHMLQLSDAAEYLDLRSSLLVAVVRALLVPSRPRSITDVQRFSTRDDSGPRGTIWVSRYASPPPPETGVRDALIETVERLAAGRTPVPVPDLVDVEAEWTGHRPGAARDSALPAISERERYHGMMAECSTPTTVLYLHGGAYYLCDPSTHRPTTRKLAKLTGGRCYSVRYRLAPKHPFPSALLDALVSYLTLLYPPPDAYHDPVQPEHIVIAGDSAGGNLALALLQLLMELRKQDSPIMWHGELRLVPLPAGVAVNSPWLDMTQSAPTWDESTPTPYDFLPKPESLGRLAVPPCDIWPASPPRKSIYVADALLPHPLASLVMARSWKGAPPIYICAGWEILAWEAKYLARKLEADGVAVVFEEYEAMPHCFALLLRNAPSTGRCYDGWAGFIRAVVEDPTAIAPTAVCVKARTLDEEPLRFDELCSVTDEEMRQRVLLKAEEVPAMSVAKL</sequence>
<evidence type="ECO:0000256" key="3">
    <source>
        <dbReference type="PROSITE-ProRule" id="PRU10038"/>
    </source>
</evidence>
<feature type="active site" evidence="3">
    <location>
        <position position="282"/>
    </location>
</feature>
<dbReference type="InterPro" id="IPR029058">
    <property type="entry name" value="AB_hydrolase_fold"/>
</dbReference>
<comment type="similarity">
    <text evidence="1">Belongs to the 'GDXG' lipolytic enzyme family.</text>
</comment>
<accession>A0A9P9FHC8</accession>
<evidence type="ECO:0000313" key="7">
    <source>
        <dbReference type="Proteomes" id="UP000738349"/>
    </source>
</evidence>
<dbReference type="GO" id="GO:0016787">
    <property type="term" value="F:hydrolase activity"/>
    <property type="evidence" value="ECO:0007669"/>
    <property type="project" value="UniProtKB-KW"/>
</dbReference>
<organism evidence="6 7">
    <name type="scientific">Dactylonectria macrodidyma</name>
    <dbReference type="NCBI Taxonomy" id="307937"/>
    <lineage>
        <taxon>Eukaryota</taxon>
        <taxon>Fungi</taxon>
        <taxon>Dikarya</taxon>
        <taxon>Ascomycota</taxon>
        <taxon>Pezizomycotina</taxon>
        <taxon>Sordariomycetes</taxon>
        <taxon>Hypocreomycetidae</taxon>
        <taxon>Hypocreales</taxon>
        <taxon>Nectriaceae</taxon>
        <taxon>Dactylonectria</taxon>
    </lineage>
</organism>